<comment type="caution">
    <text evidence="1">The sequence shown here is derived from an EMBL/GenBank/DDBJ whole genome shotgun (WGS) entry which is preliminary data.</text>
</comment>
<gene>
    <name evidence="1" type="ORF">BDY19DRAFT_1049999</name>
</gene>
<evidence type="ECO:0000313" key="2">
    <source>
        <dbReference type="Proteomes" id="UP001055072"/>
    </source>
</evidence>
<protein>
    <submittedName>
        <fullName evidence="1">Uncharacterized protein</fullName>
    </submittedName>
</protein>
<reference evidence="1" key="1">
    <citation type="journal article" date="2021" name="Environ. Microbiol.">
        <title>Gene family expansions and transcriptome signatures uncover fungal adaptations to wood decay.</title>
        <authorList>
            <person name="Hage H."/>
            <person name="Miyauchi S."/>
            <person name="Viragh M."/>
            <person name="Drula E."/>
            <person name="Min B."/>
            <person name="Chaduli D."/>
            <person name="Navarro D."/>
            <person name="Favel A."/>
            <person name="Norest M."/>
            <person name="Lesage-Meessen L."/>
            <person name="Balint B."/>
            <person name="Merenyi Z."/>
            <person name="de Eugenio L."/>
            <person name="Morin E."/>
            <person name="Martinez A.T."/>
            <person name="Baldrian P."/>
            <person name="Stursova M."/>
            <person name="Martinez M.J."/>
            <person name="Novotny C."/>
            <person name="Magnuson J.K."/>
            <person name="Spatafora J.W."/>
            <person name="Maurice S."/>
            <person name="Pangilinan J."/>
            <person name="Andreopoulos W."/>
            <person name="LaButti K."/>
            <person name="Hundley H."/>
            <person name="Na H."/>
            <person name="Kuo A."/>
            <person name="Barry K."/>
            <person name="Lipzen A."/>
            <person name="Henrissat B."/>
            <person name="Riley R."/>
            <person name="Ahrendt S."/>
            <person name="Nagy L.G."/>
            <person name="Grigoriev I.V."/>
            <person name="Martin F."/>
            <person name="Rosso M.N."/>
        </authorList>
    </citation>
    <scope>NUCLEOTIDE SEQUENCE</scope>
    <source>
        <strain evidence="1">CBS 384.51</strain>
    </source>
</reference>
<keyword evidence="2" id="KW-1185">Reference proteome</keyword>
<dbReference type="Proteomes" id="UP001055072">
    <property type="component" value="Unassembled WGS sequence"/>
</dbReference>
<evidence type="ECO:0000313" key="1">
    <source>
        <dbReference type="EMBL" id="KAI0086316.1"/>
    </source>
</evidence>
<accession>A0ACB8TW83</accession>
<organism evidence="1 2">
    <name type="scientific">Irpex rosettiformis</name>
    <dbReference type="NCBI Taxonomy" id="378272"/>
    <lineage>
        <taxon>Eukaryota</taxon>
        <taxon>Fungi</taxon>
        <taxon>Dikarya</taxon>
        <taxon>Basidiomycota</taxon>
        <taxon>Agaricomycotina</taxon>
        <taxon>Agaricomycetes</taxon>
        <taxon>Polyporales</taxon>
        <taxon>Irpicaceae</taxon>
        <taxon>Irpex</taxon>
    </lineage>
</organism>
<sequence>MSSTTDSHPEDPLLNGQLFEEMTIEDFRGVLEISPPPPHPPLRPHLSRLWRATLTYLAITILFPLTLILLLEIHFALRACLTTLIGLLFYSFYALIHHGTVPPLPILTSILSIYLKTASLGGTRFALMFAPSSLVAGVGAAIMHFMGYLPFTPSHLLSHLTVVNFRTPSRTGIVSLTSVLCDIGVGSVFLILGLCSFFGLQDGVGRGTGVVAEHPWVALAVGMIGSSAVSTYHAVRDAARYADAVDGGDNAGGGGGGGTDGRVRRLVLQRERRERTPVGDVFRERRIPRTRMSAMQKIRRFDDDPEAKTFMEELLPWQEIDQAFVDFTSPYETSPPHSSPKLVSRWVGR</sequence>
<dbReference type="EMBL" id="MU274924">
    <property type="protein sequence ID" value="KAI0086316.1"/>
    <property type="molecule type" value="Genomic_DNA"/>
</dbReference>
<proteinExistence type="predicted"/>
<name>A0ACB8TW83_9APHY</name>